<accession>A0A396GPR3</accession>
<evidence type="ECO:0008006" key="4">
    <source>
        <dbReference type="Google" id="ProtNLM"/>
    </source>
</evidence>
<keyword evidence="1" id="KW-1133">Transmembrane helix</keyword>
<organism evidence="2 3">
    <name type="scientific">Medicago truncatula</name>
    <name type="common">Barrel medic</name>
    <name type="synonym">Medicago tribuloides</name>
    <dbReference type="NCBI Taxonomy" id="3880"/>
    <lineage>
        <taxon>Eukaryota</taxon>
        <taxon>Viridiplantae</taxon>
        <taxon>Streptophyta</taxon>
        <taxon>Embryophyta</taxon>
        <taxon>Tracheophyta</taxon>
        <taxon>Spermatophyta</taxon>
        <taxon>Magnoliopsida</taxon>
        <taxon>eudicotyledons</taxon>
        <taxon>Gunneridae</taxon>
        <taxon>Pentapetalae</taxon>
        <taxon>rosids</taxon>
        <taxon>fabids</taxon>
        <taxon>Fabales</taxon>
        <taxon>Fabaceae</taxon>
        <taxon>Papilionoideae</taxon>
        <taxon>50 kb inversion clade</taxon>
        <taxon>NPAAA clade</taxon>
        <taxon>Hologalegina</taxon>
        <taxon>IRL clade</taxon>
        <taxon>Trifolieae</taxon>
        <taxon>Medicago</taxon>
    </lineage>
</organism>
<proteinExistence type="predicted"/>
<dbReference type="Proteomes" id="UP000265566">
    <property type="component" value="Chromosome 8"/>
</dbReference>
<comment type="caution">
    <text evidence="2">The sequence shown here is derived from an EMBL/GenBank/DDBJ whole genome shotgun (WGS) entry which is preliminary data.</text>
</comment>
<evidence type="ECO:0000313" key="3">
    <source>
        <dbReference type="Proteomes" id="UP000265566"/>
    </source>
</evidence>
<dbReference type="AlphaFoldDB" id="A0A396GPR3"/>
<name>A0A396GPR3_MEDTR</name>
<protein>
    <recommendedName>
        <fullName evidence="4">Transmembrane protein</fullName>
    </recommendedName>
</protein>
<reference evidence="3" key="1">
    <citation type="journal article" date="2018" name="Nat. Plants">
        <title>Whole-genome landscape of Medicago truncatula symbiotic genes.</title>
        <authorList>
            <person name="Pecrix Y."/>
            <person name="Staton S.E."/>
            <person name="Sallet E."/>
            <person name="Lelandais-Briere C."/>
            <person name="Moreau S."/>
            <person name="Carrere S."/>
            <person name="Blein T."/>
            <person name="Jardinaud M.F."/>
            <person name="Latrasse D."/>
            <person name="Zouine M."/>
            <person name="Zahm M."/>
            <person name="Kreplak J."/>
            <person name="Mayjonade B."/>
            <person name="Satge C."/>
            <person name="Perez M."/>
            <person name="Cauet S."/>
            <person name="Marande W."/>
            <person name="Chantry-Darmon C."/>
            <person name="Lopez-Roques C."/>
            <person name="Bouchez O."/>
            <person name="Berard A."/>
            <person name="Debelle F."/>
            <person name="Munos S."/>
            <person name="Bendahmane A."/>
            <person name="Berges H."/>
            <person name="Niebel A."/>
            <person name="Buitink J."/>
            <person name="Frugier F."/>
            <person name="Benhamed M."/>
            <person name="Crespi M."/>
            <person name="Gouzy J."/>
            <person name="Gamas P."/>
        </authorList>
    </citation>
    <scope>NUCLEOTIDE SEQUENCE [LARGE SCALE GENOMIC DNA]</scope>
    <source>
        <strain evidence="3">cv. Jemalong A17</strain>
    </source>
</reference>
<dbReference type="EMBL" id="PSQE01000008">
    <property type="protein sequence ID" value="RHN43129.1"/>
    <property type="molecule type" value="Genomic_DNA"/>
</dbReference>
<evidence type="ECO:0000313" key="2">
    <source>
        <dbReference type="EMBL" id="RHN43129.1"/>
    </source>
</evidence>
<dbReference type="Gramene" id="rna49657">
    <property type="protein sequence ID" value="RHN43129.1"/>
    <property type="gene ID" value="gene49657"/>
</dbReference>
<keyword evidence="1" id="KW-0472">Membrane</keyword>
<gene>
    <name evidence="2" type="ORF">MtrunA17_Chr8g0384441</name>
</gene>
<feature type="transmembrane region" description="Helical" evidence="1">
    <location>
        <begin position="42"/>
        <end position="60"/>
    </location>
</feature>
<evidence type="ECO:0000256" key="1">
    <source>
        <dbReference type="SAM" id="Phobius"/>
    </source>
</evidence>
<sequence>MEAINITDGGFSTSSPFSPFSLFKSALINRALMVIFLNMNSTKAIAISVVLSMLVGKGLLDIDYEVMMIRIVSVLLYKEFKEVHVRCFKKLLNHLFSFYFRL</sequence>
<keyword evidence="1" id="KW-0812">Transmembrane</keyword>